<dbReference type="InterPro" id="IPR050834">
    <property type="entry name" value="Glycosyltransf_2"/>
</dbReference>
<evidence type="ECO:0000313" key="2">
    <source>
        <dbReference type="EMBL" id="MDX6850460.1"/>
    </source>
</evidence>
<organism evidence="2 3">
    <name type="scientific">Gilvimarinus gilvus</name>
    <dbReference type="NCBI Taxonomy" id="3058038"/>
    <lineage>
        <taxon>Bacteria</taxon>
        <taxon>Pseudomonadati</taxon>
        <taxon>Pseudomonadota</taxon>
        <taxon>Gammaproteobacteria</taxon>
        <taxon>Cellvibrionales</taxon>
        <taxon>Cellvibrionaceae</taxon>
        <taxon>Gilvimarinus</taxon>
    </lineage>
</organism>
<accession>A0ABU4S0A0</accession>
<gene>
    <name evidence="2" type="ORF">SCD92_13900</name>
</gene>
<evidence type="ECO:0000259" key="1">
    <source>
        <dbReference type="Pfam" id="PF00535"/>
    </source>
</evidence>
<keyword evidence="2" id="KW-0328">Glycosyltransferase</keyword>
<dbReference type="PANTHER" id="PTHR43685">
    <property type="entry name" value="GLYCOSYLTRANSFERASE"/>
    <property type="match status" value="1"/>
</dbReference>
<name>A0ABU4S0A0_9GAMM</name>
<dbReference type="GO" id="GO:0016757">
    <property type="term" value="F:glycosyltransferase activity"/>
    <property type="evidence" value="ECO:0007669"/>
    <property type="project" value="UniProtKB-KW"/>
</dbReference>
<dbReference type="InterPro" id="IPR029044">
    <property type="entry name" value="Nucleotide-diphossugar_trans"/>
</dbReference>
<evidence type="ECO:0000313" key="3">
    <source>
        <dbReference type="Proteomes" id="UP001273505"/>
    </source>
</evidence>
<dbReference type="PANTHER" id="PTHR43685:SF2">
    <property type="entry name" value="GLYCOSYLTRANSFERASE 2-LIKE DOMAIN-CONTAINING PROTEIN"/>
    <property type="match status" value="1"/>
</dbReference>
<dbReference type="Proteomes" id="UP001273505">
    <property type="component" value="Unassembled WGS sequence"/>
</dbReference>
<dbReference type="Pfam" id="PF00535">
    <property type="entry name" value="Glycos_transf_2"/>
    <property type="match status" value="1"/>
</dbReference>
<dbReference type="EC" id="2.4.-.-" evidence="2"/>
<sequence>MINIIKRRQKQPQFSVIIPTYNRPLLLLKCIESLLADATKYDYLAELIVINDASTKDYTRVITSIRARTPLQYQVNKTNTGVSQSRNIGAKLASGKWLLFLDDDDEVYPGYLDALINKMASNPSISLFWGGIYSKRADGEFNYLYCGRVLSQEESLRRLLTAGISFGVTIRRKIFLSINGFDASLPVGEDTDLFIRIIGNRVKVCSVEHIAIVKNEKHETRLSANFTRYSEDSIYEKIINKNLNIFKAHPYAYIDIVYWALRVHLLNNNIRKARPLIDHLERFGYSIDYISKKHKKNMRLETPQKKGKHLKKIITSHQTDEY</sequence>
<dbReference type="SUPFAM" id="SSF53448">
    <property type="entry name" value="Nucleotide-diphospho-sugar transferases"/>
    <property type="match status" value="1"/>
</dbReference>
<dbReference type="CDD" id="cd00761">
    <property type="entry name" value="Glyco_tranf_GTA_type"/>
    <property type="match status" value="1"/>
</dbReference>
<reference evidence="2 3" key="1">
    <citation type="submission" date="2023-11" db="EMBL/GenBank/DDBJ databases">
        <title>Gilvimarinus fulvus sp. nov., isolated from the surface of Kelp.</title>
        <authorList>
            <person name="Sun Y.Y."/>
            <person name="Gong Y."/>
            <person name="Du Z.J."/>
        </authorList>
    </citation>
    <scope>NUCLEOTIDE SEQUENCE [LARGE SCALE GENOMIC DNA]</scope>
    <source>
        <strain evidence="2 3">SDUM040013</strain>
    </source>
</reference>
<dbReference type="InterPro" id="IPR001173">
    <property type="entry name" value="Glyco_trans_2-like"/>
</dbReference>
<dbReference type="EMBL" id="JAXAFO010000025">
    <property type="protein sequence ID" value="MDX6850460.1"/>
    <property type="molecule type" value="Genomic_DNA"/>
</dbReference>
<feature type="domain" description="Glycosyltransferase 2-like" evidence="1">
    <location>
        <begin position="15"/>
        <end position="126"/>
    </location>
</feature>
<keyword evidence="2" id="KW-0808">Transferase</keyword>
<comment type="caution">
    <text evidence="2">The sequence shown here is derived from an EMBL/GenBank/DDBJ whole genome shotgun (WGS) entry which is preliminary data.</text>
</comment>
<dbReference type="Gene3D" id="3.90.550.10">
    <property type="entry name" value="Spore Coat Polysaccharide Biosynthesis Protein SpsA, Chain A"/>
    <property type="match status" value="1"/>
</dbReference>
<dbReference type="RefSeq" id="WP_302722210.1">
    <property type="nucleotide sequence ID" value="NZ_JAULRU010000514.1"/>
</dbReference>
<protein>
    <submittedName>
        <fullName evidence="2">Glycosyltransferase family A protein</fullName>
        <ecNumber evidence="2">2.4.-.-</ecNumber>
    </submittedName>
</protein>
<proteinExistence type="predicted"/>
<keyword evidence="3" id="KW-1185">Reference proteome</keyword>